<dbReference type="GO" id="GO:0005615">
    <property type="term" value="C:extracellular space"/>
    <property type="evidence" value="ECO:0007669"/>
    <property type="project" value="TreeGrafter"/>
</dbReference>
<keyword evidence="3" id="KW-0812">Transmembrane</keyword>
<feature type="non-terminal residue" evidence="5">
    <location>
        <position position="216"/>
    </location>
</feature>
<sequence>FLSPNQANSLLKRFPRANSLMEEFKQGNIQRECREEICSYEEAREAFENDEKTRVFWDEYVRESSPGSSLDLGSSRFHSVYLVVPLLTALALIVIVLVAVWRCHSRKLFQRGSAFGPRREGPGRPERALSLEPMDRLGPRCYYPDASPPSELNARAGSDLTPGRLSGGDPPPSYEEATGRVEVRIEAGDADADPPPQYDDIVSAGPNSSVLVGNVK</sequence>
<protein>
    <submittedName>
        <fullName evidence="5">TMG1 protein</fullName>
    </submittedName>
</protein>
<keyword evidence="1" id="KW-1015">Disulfide bond</keyword>
<dbReference type="GO" id="GO:0005509">
    <property type="term" value="F:calcium ion binding"/>
    <property type="evidence" value="ECO:0007669"/>
    <property type="project" value="InterPro"/>
</dbReference>
<evidence type="ECO:0000313" key="6">
    <source>
        <dbReference type="Proteomes" id="UP000736164"/>
    </source>
</evidence>
<dbReference type="InterPro" id="IPR000294">
    <property type="entry name" value="GLA_domain"/>
</dbReference>
<evidence type="ECO:0000256" key="3">
    <source>
        <dbReference type="SAM" id="Phobius"/>
    </source>
</evidence>
<feature type="region of interest" description="Disordered" evidence="2">
    <location>
        <begin position="141"/>
        <end position="216"/>
    </location>
</feature>
<dbReference type="Proteomes" id="UP000736164">
    <property type="component" value="Unassembled WGS sequence"/>
</dbReference>
<dbReference type="AlphaFoldDB" id="A0A8J7TGT3"/>
<dbReference type="InterPro" id="IPR017857">
    <property type="entry name" value="Coagulation_fac-like_Gla_dom"/>
</dbReference>
<dbReference type="SMART" id="SM00069">
    <property type="entry name" value="GLA"/>
    <property type="match status" value="1"/>
</dbReference>
<dbReference type="InterPro" id="IPR050442">
    <property type="entry name" value="Peptidase_S1_coag_factors"/>
</dbReference>
<dbReference type="FunFam" id="4.10.740.10:FF:000001">
    <property type="entry name" value="vitamin K-dependent protein S"/>
    <property type="match status" value="1"/>
</dbReference>
<evidence type="ECO:0000313" key="5">
    <source>
        <dbReference type="EMBL" id="MBN3322683.1"/>
    </source>
</evidence>
<dbReference type="PROSITE" id="PS00011">
    <property type="entry name" value="GLA_1"/>
    <property type="match status" value="1"/>
</dbReference>
<evidence type="ECO:0000256" key="2">
    <source>
        <dbReference type="SAM" id="MobiDB-lite"/>
    </source>
</evidence>
<organism evidence="5 6">
    <name type="scientific">Atractosteus spatula</name>
    <name type="common">Alligator gar</name>
    <name type="synonym">Lepisosteus spatula</name>
    <dbReference type="NCBI Taxonomy" id="7917"/>
    <lineage>
        <taxon>Eukaryota</taxon>
        <taxon>Metazoa</taxon>
        <taxon>Chordata</taxon>
        <taxon>Craniata</taxon>
        <taxon>Vertebrata</taxon>
        <taxon>Euteleostomi</taxon>
        <taxon>Actinopterygii</taxon>
        <taxon>Neopterygii</taxon>
        <taxon>Holostei</taxon>
        <taxon>Semionotiformes</taxon>
        <taxon>Lepisosteidae</taxon>
        <taxon>Atractosteus</taxon>
    </lineage>
</organism>
<dbReference type="PANTHER" id="PTHR24278:SF37">
    <property type="entry name" value="TRANSMEMBRANE GAMMA-CARBOXYGLUTAMIC ACID PROTEIN 1"/>
    <property type="match status" value="1"/>
</dbReference>
<keyword evidence="6" id="KW-1185">Reference proteome</keyword>
<feature type="compositionally biased region" description="Basic and acidic residues" evidence="2">
    <location>
        <begin position="177"/>
        <end position="187"/>
    </location>
</feature>
<accession>A0A8J7TGT3</accession>
<reference evidence="5" key="1">
    <citation type="journal article" date="2021" name="Cell">
        <title>Tracing the genetic footprints of vertebrate landing in non-teleost ray-finned fishes.</title>
        <authorList>
            <person name="Bi X."/>
            <person name="Wang K."/>
            <person name="Yang L."/>
            <person name="Pan H."/>
            <person name="Jiang H."/>
            <person name="Wei Q."/>
            <person name="Fang M."/>
            <person name="Yu H."/>
            <person name="Zhu C."/>
            <person name="Cai Y."/>
            <person name="He Y."/>
            <person name="Gan X."/>
            <person name="Zeng H."/>
            <person name="Yu D."/>
            <person name="Zhu Y."/>
            <person name="Jiang H."/>
            <person name="Qiu Q."/>
            <person name="Yang H."/>
            <person name="Zhang Y.E."/>
            <person name="Wang W."/>
            <person name="Zhu M."/>
            <person name="He S."/>
            <person name="Zhang G."/>
        </authorList>
    </citation>
    <scope>NUCLEOTIDE SEQUENCE</scope>
    <source>
        <strain evidence="5">Allg_001</strain>
    </source>
</reference>
<feature type="compositionally biased region" description="Polar residues" evidence="2">
    <location>
        <begin position="205"/>
        <end position="216"/>
    </location>
</feature>
<keyword evidence="3" id="KW-1133">Transmembrane helix</keyword>
<dbReference type="Pfam" id="PF00594">
    <property type="entry name" value="Gla"/>
    <property type="match status" value="1"/>
</dbReference>
<keyword evidence="3" id="KW-0472">Membrane</keyword>
<dbReference type="SUPFAM" id="SSF57630">
    <property type="entry name" value="GLA-domain"/>
    <property type="match status" value="1"/>
</dbReference>
<dbReference type="Gene3D" id="4.10.740.10">
    <property type="entry name" value="Coagulation Factor IX"/>
    <property type="match status" value="1"/>
</dbReference>
<evidence type="ECO:0000259" key="4">
    <source>
        <dbReference type="PROSITE" id="PS50998"/>
    </source>
</evidence>
<feature type="non-terminal residue" evidence="5">
    <location>
        <position position="1"/>
    </location>
</feature>
<dbReference type="PRINTS" id="PR00001">
    <property type="entry name" value="GLABLOOD"/>
</dbReference>
<proteinExistence type="predicted"/>
<evidence type="ECO:0000256" key="1">
    <source>
        <dbReference type="ARBA" id="ARBA00023157"/>
    </source>
</evidence>
<dbReference type="PANTHER" id="PTHR24278">
    <property type="entry name" value="COAGULATION FACTOR"/>
    <property type="match status" value="1"/>
</dbReference>
<dbReference type="PROSITE" id="PS50998">
    <property type="entry name" value="GLA_2"/>
    <property type="match status" value="1"/>
</dbReference>
<comment type="caution">
    <text evidence="5">The sequence shown here is derived from an EMBL/GenBank/DDBJ whole genome shotgun (WGS) entry which is preliminary data.</text>
</comment>
<gene>
    <name evidence="5" type="primary">Prrg1</name>
    <name evidence="5" type="ORF">GTO95_0014191</name>
</gene>
<dbReference type="InterPro" id="IPR035972">
    <property type="entry name" value="GLA-like_dom_SF"/>
</dbReference>
<dbReference type="EMBL" id="JAAWVO010060888">
    <property type="protein sequence ID" value="MBN3322683.1"/>
    <property type="molecule type" value="Genomic_DNA"/>
</dbReference>
<feature type="transmembrane region" description="Helical" evidence="3">
    <location>
        <begin position="80"/>
        <end position="101"/>
    </location>
</feature>
<feature type="domain" description="Gla" evidence="4">
    <location>
        <begin position="16"/>
        <end position="62"/>
    </location>
</feature>
<name>A0A8J7TGT3_ATRSP</name>